<keyword evidence="4 7" id="KW-0812">Transmembrane</keyword>
<feature type="transmembrane region" description="Helical" evidence="7">
    <location>
        <begin position="127"/>
        <end position="148"/>
    </location>
</feature>
<dbReference type="PANTHER" id="PTHR43823:SF3">
    <property type="entry name" value="MULTIDRUG EXPORT PROTEIN MEPA"/>
    <property type="match status" value="1"/>
</dbReference>
<keyword evidence="6 7" id="KW-0472">Membrane</keyword>
<comment type="caution">
    <text evidence="8">The sequence shown here is derived from an EMBL/GenBank/DDBJ whole genome shotgun (WGS) entry which is preliminary data.</text>
</comment>
<dbReference type="PANTHER" id="PTHR43823">
    <property type="entry name" value="SPORULATION PROTEIN YKVU"/>
    <property type="match status" value="1"/>
</dbReference>
<evidence type="ECO:0000256" key="1">
    <source>
        <dbReference type="ARBA" id="ARBA00004651"/>
    </source>
</evidence>
<dbReference type="GO" id="GO:0005886">
    <property type="term" value="C:plasma membrane"/>
    <property type="evidence" value="ECO:0007669"/>
    <property type="project" value="UniProtKB-SubCell"/>
</dbReference>
<feature type="transmembrane region" description="Helical" evidence="7">
    <location>
        <begin position="186"/>
        <end position="207"/>
    </location>
</feature>
<feature type="transmembrane region" description="Helical" evidence="7">
    <location>
        <begin position="228"/>
        <end position="246"/>
    </location>
</feature>
<feature type="transmembrane region" description="Helical" evidence="7">
    <location>
        <begin position="7"/>
        <end position="26"/>
    </location>
</feature>
<gene>
    <name evidence="8" type="ORF">IAA17_07435</name>
</gene>
<keyword evidence="2" id="KW-0813">Transport</keyword>
<name>A0A9D2GGZ1_9FIRM</name>
<feature type="transmembrane region" description="Helical" evidence="7">
    <location>
        <begin position="341"/>
        <end position="362"/>
    </location>
</feature>
<protein>
    <submittedName>
        <fullName evidence="8">Multidrug transporter MatE</fullName>
    </submittedName>
</protein>
<keyword evidence="3" id="KW-1003">Cell membrane</keyword>
<feature type="transmembrane region" description="Helical" evidence="7">
    <location>
        <begin position="84"/>
        <end position="107"/>
    </location>
</feature>
<evidence type="ECO:0000256" key="2">
    <source>
        <dbReference type="ARBA" id="ARBA00022448"/>
    </source>
</evidence>
<comment type="subcellular location">
    <subcellularLocation>
        <location evidence="1">Cell membrane</location>
        <topology evidence="1">Multi-pass membrane protein</topology>
    </subcellularLocation>
</comment>
<dbReference type="PIRSF" id="PIRSF006603">
    <property type="entry name" value="DinF"/>
    <property type="match status" value="1"/>
</dbReference>
<dbReference type="InterPro" id="IPR051327">
    <property type="entry name" value="MATE_MepA_subfamily"/>
</dbReference>
<sequence length="429" mass="46089">MSQYRIFAQYVIPSVLAFALSGIYAIVDGFFVGQSMGDAGLSAINIAFPVVSLMQSLGTGIGMGGAVLWTVRKGTGDEEAAGKYVRATLIMLILATAAATLGLLPFTERIMRLFGAEGEVLELGKEYLDIIVLGAGFQILATGIVPLIRNNGSSFFALVVMVSGFLTNILLDYLFVWVFGLGTSGAAAATILGQMVTTVEAVIYLFYRRLPVFGTAAGFWKMAGNIGKIGIAPFGLTLSPMISLMLINRFSMSYGGEAAVACYACIAYALTIVQVLIQGVGDGSQPLMSRYFGEGKPAQIREIRRMAYVTAAVLAVVSCGVLFLTRSRLGNLFGASDSTRILVAQVMPVFLFGLIFYAFSRITTSGFYATEKNLYSYFCVYAEPALLFGLLFVLPLFLGQSGVWWSVVMSQILTSALALGLKILEDRRE</sequence>
<feature type="transmembrane region" description="Helical" evidence="7">
    <location>
        <begin position="374"/>
        <end position="397"/>
    </location>
</feature>
<dbReference type="InterPro" id="IPR002528">
    <property type="entry name" value="MATE_fam"/>
</dbReference>
<feature type="transmembrane region" description="Helical" evidence="7">
    <location>
        <begin position="46"/>
        <end position="72"/>
    </location>
</feature>
<feature type="transmembrane region" description="Helical" evidence="7">
    <location>
        <begin position="306"/>
        <end position="325"/>
    </location>
</feature>
<evidence type="ECO:0000256" key="6">
    <source>
        <dbReference type="ARBA" id="ARBA00023136"/>
    </source>
</evidence>
<dbReference type="AlphaFoldDB" id="A0A9D2GGZ1"/>
<evidence type="ECO:0000256" key="5">
    <source>
        <dbReference type="ARBA" id="ARBA00022989"/>
    </source>
</evidence>
<evidence type="ECO:0000313" key="9">
    <source>
        <dbReference type="Proteomes" id="UP000824101"/>
    </source>
</evidence>
<dbReference type="InterPro" id="IPR048279">
    <property type="entry name" value="MdtK-like"/>
</dbReference>
<reference evidence="8" key="2">
    <citation type="submission" date="2021-04" db="EMBL/GenBank/DDBJ databases">
        <authorList>
            <person name="Gilroy R."/>
        </authorList>
    </citation>
    <scope>NUCLEOTIDE SEQUENCE</scope>
    <source>
        <strain evidence="8">ChiBcec1-1093</strain>
    </source>
</reference>
<keyword evidence="5 7" id="KW-1133">Transmembrane helix</keyword>
<dbReference type="Proteomes" id="UP000824101">
    <property type="component" value="Unassembled WGS sequence"/>
</dbReference>
<dbReference type="EMBL" id="DXBC01000117">
    <property type="protein sequence ID" value="HIZ79603.1"/>
    <property type="molecule type" value="Genomic_DNA"/>
</dbReference>
<dbReference type="GO" id="GO:0042910">
    <property type="term" value="F:xenobiotic transmembrane transporter activity"/>
    <property type="evidence" value="ECO:0007669"/>
    <property type="project" value="InterPro"/>
</dbReference>
<dbReference type="GO" id="GO:0015297">
    <property type="term" value="F:antiporter activity"/>
    <property type="evidence" value="ECO:0007669"/>
    <property type="project" value="InterPro"/>
</dbReference>
<dbReference type="Pfam" id="PF01554">
    <property type="entry name" value="MatE"/>
    <property type="match status" value="2"/>
</dbReference>
<evidence type="ECO:0000313" key="8">
    <source>
        <dbReference type="EMBL" id="HIZ79603.1"/>
    </source>
</evidence>
<feature type="transmembrane region" description="Helical" evidence="7">
    <location>
        <begin position="155"/>
        <end position="180"/>
    </location>
</feature>
<proteinExistence type="predicted"/>
<reference evidence="8" key="1">
    <citation type="journal article" date="2021" name="PeerJ">
        <title>Extensive microbial diversity within the chicken gut microbiome revealed by metagenomics and culture.</title>
        <authorList>
            <person name="Gilroy R."/>
            <person name="Ravi A."/>
            <person name="Getino M."/>
            <person name="Pursley I."/>
            <person name="Horton D.L."/>
            <person name="Alikhan N.F."/>
            <person name="Baker D."/>
            <person name="Gharbi K."/>
            <person name="Hall N."/>
            <person name="Watson M."/>
            <person name="Adriaenssens E.M."/>
            <person name="Foster-Nyarko E."/>
            <person name="Jarju S."/>
            <person name="Secka A."/>
            <person name="Antonio M."/>
            <person name="Oren A."/>
            <person name="Chaudhuri R.R."/>
            <person name="La Ragione R."/>
            <person name="Hildebrand F."/>
            <person name="Pallen M.J."/>
        </authorList>
    </citation>
    <scope>NUCLEOTIDE SEQUENCE</scope>
    <source>
        <strain evidence="8">ChiBcec1-1093</strain>
    </source>
</reference>
<organism evidence="8 9">
    <name type="scientific">Candidatus Lachnoclostridium stercorigallinarum</name>
    <dbReference type="NCBI Taxonomy" id="2838634"/>
    <lineage>
        <taxon>Bacteria</taxon>
        <taxon>Bacillati</taxon>
        <taxon>Bacillota</taxon>
        <taxon>Clostridia</taxon>
        <taxon>Lachnospirales</taxon>
        <taxon>Lachnospiraceae</taxon>
    </lineage>
</organism>
<feature type="transmembrane region" description="Helical" evidence="7">
    <location>
        <begin position="258"/>
        <end position="280"/>
    </location>
</feature>
<accession>A0A9D2GGZ1</accession>
<evidence type="ECO:0000256" key="3">
    <source>
        <dbReference type="ARBA" id="ARBA00022475"/>
    </source>
</evidence>
<evidence type="ECO:0000256" key="4">
    <source>
        <dbReference type="ARBA" id="ARBA00022692"/>
    </source>
</evidence>
<feature type="transmembrane region" description="Helical" evidence="7">
    <location>
        <begin position="403"/>
        <end position="424"/>
    </location>
</feature>
<evidence type="ECO:0000256" key="7">
    <source>
        <dbReference type="SAM" id="Phobius"/>
    </source>
</evidence>